<dbReference type="EMBL" id="FOUU01000002">
    <property type="protein sequence ID" value="SFM68631.1"/>
    <property type="molecule type" value="Genomic_DNA"/>
</dbReference>
<dbReference type="InterPro" id="IPR029063">
    <property type="entry name" value="SAM-dependent_MTases_sf"/>
</dbReference>
<dbReference type="GO" id="GO:0010487">
    <property type="term" value="F:thermospermine synthase activity"/>
    <property type="evidence" value="ECO:0007669"/>
    <property type="project" value="UniProtKB-ARBA"/>
</dbReference>
<evidence type="ECO:0000256" key="4">
    <source>
        <dbReference type="ARBA" id="ARBA00023115"/>
    </source>
</evidence>
<dbReference type="FunFam" id="3.40.50.150:FF:000088">
    <property type="entry name" value="Polyamine aminopropyltransferase"/>
    <property type="match status" value="1"/>
</dbReference>
<evidence type="ECO:0000256" key="3">
    <source>
        <dbReference type="ARBA" id="ARBA00023066"/>
    </source>
</evidence>
<dbReference type="Pfam" id="PF01564">
    <property type="entry name" value="Spermine_synth"/>
    <property type="match status" value="1"/>
</dbReference>
<dbReference type="InterPro" id="IPR030374">
    <property type="entry name" value="PABS"/>
</dbReference>
<dbReference type="PROSITE" id="PS51006">
    <property type="entry name" value="PABS_2"/>
    <property type="match status" value="1"/>
</dbReference>
<evidence type="ECO:0000256" key="2">
    <source>
        <dbReference type="ARBA" id="ARBA00022679"/>
    </source>
</evidence>
<protein>
    <recommendedName>
        <fullName evidence="5">Polyamine aminopropyltransferase</fullName>
    </recommendedName>
    <alternativeName>
        <fullName evidence="5">Putrescine aminopropyltransferase</fullName>
        <shortName evidence="5">PAPT</shortName>
    </alternativeName>
    <alternativeName>
        <fullName evidence="5">Spermidine synthase</fullName>
        <shortName evidence="5">SPDS</shortName>
        <shortName evidence="5">SPDSY</shortName>
        <ecNumber evidence="5">2.5.1.16</ecNumber>
    </alternativeName>
</protein>
<dbReference type="OrthoDB" id="9793120at2"/>
<evidence type="ECO:0000256" key="6">
    <source>
        <dbReference type="PROSITE-ProRule" id="PRU00354"/>
    </source>
</evidence>
<keyword evidence="5" id="KW-0472">Membrane</keyword>
<dbReference type="GO" id="GO:0008295">
    <property type="term" value="P:spermidine biosynthetic process"/>
    <property type="evidence" value="ECO:0007669"/>
    <property type="project" value="UniProtKB-UniRule"/>
</dbReference>
<dbReference type="GO" id="GO:0005886">
    <property type="term" value="C:plasma membrane"/>
    <property type="evidence" value="ECO:0007669"/>
    <property type="project" value="UniProtKB-SubCell"/>
</dbReference>
<keyword evidence="5" id="KW-1003">Cell membrane</keyword>
<keyword evidence="4 5" id="KW-0620">Polyamine biosynthesis</keyword>
<feature type="binding site" evidence="5">
    <location>
        <position position="315"/>
    </location>
    <ligand>
        <name>spermidine</name>
        <dbReference type="ChEBI" id="CHEBI:57834"/>
    </ligand>
</feature>
<comment type="caution">
    <text evidence="5">Lacks conserved residue(s) required for the propagation of feature annotation.</text>
</comment>
<feature type="transmembrane region" description="Helical" evidence="5">
    <location>
        <begin position="33"/>
        <end position="52"/>
    </location>
</feature>
<dbReference type="HAMAP" id="MF_00198">
    <property type="entry name" value="Spermidine_synth"/>
    <property type="match status" value="1"/>
</dbReference>
<name>A0A1I4SW30_9BACT</name>
<feature type="transmembrane region" description="Helical" evidence="5">
    <location>
        <begin position="168"/>
        <end position="187"/>
    </location>
</feature>
<dbReference type="RefSeq" id="WP_093394206.1">
    <property type="nucleotide sequence ID" value="NZ_FOUU01000002.1"/>
</dbReference>
<reference evidence="8 9" key="1">
    <citation type="submission" date="2016-10" db="EMBL/GenBank/DDBJ databases">
        <authorList>
            <person name="de Groot N.N."/>
        </authorList>
    </citation>
    <scope>NUCLEOTIDE SEQUENCE [LARGE SCALE GENOMIC DNA]</scope>
    <source>
        <strain evidence="8 9">DSM 9990</strain>
    </source>
</reference>
<comment type="pathway">
    <text evidence="5">Amine and polyamine biosynthesis; spermidine biosynthesis; spermidine from putrescine: step 1/1.</text>
</comment>
<organism evidence="8 9">
    <name type="scientific">Thermodesulforhabdus norvegica</name>
    <dbReference type="NCBI Taxonomy" id="39841"/>
    <lineage>
        <taxon>Bacteria</taxon>
        <taxon>Pseudomonadati</taxon>
        <taxon>Thermodesulfobacteriota</taxon>
        <taxon>Syntrophobacteria</taxon>
        <taxon>Syntrophobacterales</taxon>
        <taxon>Thermodesulforhabdaceae</taxon>
        <taxon>Thermodesulforhabdus</taxon>
    </lineage>
</organism>
<feature type="binding site" evidence="5">
    <location>
        <position position="335"/>
    </location>
    <ligand>
        <name>S-methyl-5'-thioadenosine</name>
        <dbReference type="ChEBI" id="CHEBI:17509"/>
    </ligand>
</feature>
<dbReference type="STRING" id="39841.SAMN05660836_01196"/>
<keyword evidence="5" id="KW-1133">Transmembrane helix</keyword>
<comment type="catalytic activity">
    <reaction evidence="5">
        <text>S-adenosyl 3-(methylsulfanyl)propylamine + putrescine = S-methyl-5'-thioadenosine + spermidine + H(+)</text>
        <dbReference type="Rhea" id="RHEA:12721"/>
        <dbReference type="ChEBI" id="CHEBI:15378"/>
        <dbReference type="ChEBI" id="CHEBI:17509"/>
        <dbReference type="ChEBI" id="CHEBI:57443"/>
        <dbReference type="ChEBI" id="CHEBI:57834"/>
        <dbReference type="ChEBI" id="CHEBI:326268"/>
        <dbReference type="EC" id="2.5.1.16"/>
    </reaction>
</comment>
<accession>A0A1I4SW30</accession>
<dbReference type="Proteomes" id="UP000199611">
    <property type="component" value="Unassembled WGS sequence"/>
</dbReference>
<dbReference type="GO" id="GO:0004766">
    <property type="term" value="F:spermidine synthase activity"/>
    <property type="evidence" value="ECO:0007669"/>
    <property type="project" value="UniProtKB-UniRule"/>
</dbReference>
<feature type="binding site" evidence="5">
    <location>
        <position position="291"/>
    </location>
    <ligand>
        <name>spermidine</name>
        <dbReference type="ChEBI" id="CHEBI:57834"/>
    </ligand>
</feature>
<evidence type="ECO:0000313" key="9">
    <source>
        <dbReference type="Proteomes" id="UP000199611"/>
    </source>
</evidence>
<feature type="transmembrane region" description="Helical" evidence="5">
    <location>
        <begin position="193"/>
        <end position="211"/>
    </location>
</feature>
<keyword evidence="3 5" id="KW-0745">Spermidine biosynthesis</keyword>
<evidence type="ECO:0000313" key="8">
    <source>
        <dbReference type="EMBL" id="SFM68631.1"/>
    </source>
</evidence>
<dbReference type="InterPro" id="IPR030373">
    <property type="entry name" value="PABS_CS"/>
</dbReference>
<dbReference type="EC" id="2.5.1.16" evidence="5"/>
<comment type="subunit">
    <text evidence="5">Homodimer or homotetramer.</text>
</comment>
<feature type="active site" description="Proton acceptor" evidence="5 6">
    <location>
        <position position="391"/>
    </location>
</feature>
<comment type="similarity">
    <text evidence="1 5">Belongs to the spermidine/spermine synthase family.</text>
</comment>
<feature type="transmembrane region" description="Helical" evidence="5">
    <location>
        <begin position="218"/>
        <end position="236"/>
    </location>
</feature>
<dbReference type="CDD" id="cd02440">
    <property type="entry name" value="AdoMet_MTases"/>
    <property type="match status" value="1"/>
</dbReference>
<dbReference type="Gene3D" id="3.40.50.150">
    <property type="entry name" value="Vaccinia Virus protein VP39"/>
    <property type="match status" value="1"/>
</dbReference>
<keyword evidence="9" id="KW-1185">Reference proteome</keyword>
<feature type="transmembrane region" description="Helical" evidence="5">
    <location>
        <begin position="93"/>
        <end position="115"/>
    </location>
</feature>
<keyword evidence="5" id="KW-0812">Transmembrane</keyword>
<feature type="transmembrane region" description="Helical" evidence="5">
    <location>
        <begin position="127"/>
        <end position="147"/>
    </location>
</feature>
<gene>
    <name evidence="5" type="primary">speE</name>
    <name evidence="8" type="ORF">SAMN05660836_01196</name>
</gene>
<dbReference type="NCBIfam" id="NF002956">
    <property type="entry name" value="PRK03612.1"/>
    <property type="match status" value="1"/>
</dbReference>
<feature type="domain" description="PABS" evidence="7">
    <location>
        <begin position="226"/>
        <end position="470"/>
    </location>
</feature>
<dbReference type="PANTHER" id="PTHR43317">
    <property type="entry name" value="THERMOSPERMINE SYNTHASE ACAULIS5"/>
    <property type="match status" value="1"/>
</dbReference>
<evidence type="ECO:0000256" key="5">
    <source>
        <dbReference type="HAMAP-Rule" id="MF_00198"/>
    </source>
</evidence>
<dbReference type="UniPathway" id="UPA00248">
    <property type="reaction ID" value="UER00314"/>
</dbReference>
<sequence length="536" mass="60998">MSIDAKDQGNSEDNTVLFKKLRSATGFITARRAIQLCTFFTGLSGIVTEYALSTIASYLLGDTIFQWALTISLFLFAMGLGSRLTRYIKSNEAAWFVLVECVLSVATALAVPVSYGIAPWPERLPWFLYGWTVGIGTLIGMEIPLVIRINSLYEGLSLNLSNILEKDYWGALLGGLFFAFLGLPYLGMAYLCFLLGLLNFLVAALFALSFRSSMPAKAFAVLIATGLLFPLIYPFLKGITFWSEQKRYRDQIIYMEQTPYQKIVMTRWQNYIWLYLNGHLQFSSYDEYRYHECLVHPAMNLVKKRDAVLILGGGDGLAAREVLKYRDVKIVTLVDIDPSMTKLSREHPLMVDLNDASLKDKRVRIINADAGRFVQMPPDQTPAGWDVIIIDLPDPRTPNLERLYSLEFYEICKRRLNPEGAIVTQATSPLFSPKAFWCVVRTMEAAGLYPLPYHAYIPTFGDWGWVIGSRWPADRAIKKILGSWERNSIETKFLDSSVLSTLFIFSPADRKKLEIRPHSIFHPVLYRYYSDSKWLD</sequence>
<feature type="binding site" evidence="5">
    <location>
        <position position="261"/>
    </location>
    <ligand>
        <name>S-methyl-5'-thioadenosine</name>
        <dbReference type="ChEBI" id="CHEBI:17509"/>
    </ligand>
</feature>
<dbReference type="SUPFAM" id="SSF53335">
    <property type="entry name" value="S-adenosyl-L-methionine-dependent methyltransferases"/>
    <property type="match status" value="1"/>
</dbReference>
<keyword evidence="2 5" id="KW-0808">Transferase</keyword>
<feature type="transmembrane region" description="Helical" evidence="5">
    <location>
        <begin position="64"/>
        <end position="81"/>
    </location>
</feature>
<comment type="subcellular location">
    <subcellularLocation>
        <location evidence="5">Cell membrane</location>
        <topology evidence="5">Multi-pass membrane protein</topology>
    </subcellularLocation>
</comment>
<feature type="binding site" evidence="5">
    <location>
        <begin position="369"/>
        <end position="370"/>
    </location>
    <ligand>
        <name>S-methyl-5'-thioadenosine</name>
        <dbReference type="ChEBI" id="CHEBI:17509"/>
    </ligand>
</feature>
<dbReference type="AlphaFoldDB" id="A0A1I4SW30"/>
<dbReference type="PANTHER" id="PTHR43317:SF1">
    <property type="entry name" value="THERMOSPERMINE SYNTHASE ACAULIS5"/>
    <property type="match status" value="1"/>
</dbReference>
<evidence type="ECO:0000259" key="7">
    <source>
        <dbReference type="PROSITE" id="PS51006"/>
    </source>
</evidence>
<feature type="binding site" evidence="5">
    <location>
        <position position="398"/>
    </location>
    <ligand>
        <name>S-methyl-5'-thioadenosine</name>
        <dbReference type="ChEBI" id="CHEBI:17509"/>
    </ligand>
</feature>
<evidence type="ECO:0000256" key="1">
    <source>
        <dbReference type="ARBA" id="ARBA00007867"/>
    </source>
</evidence>
<dbReference type="PROSITE" id="PS01330">
    <property type="entry name" value="PABS_1"/>
    <property type="match status" value="1"/>
</dbReference>
<proteinExistence type="inferred from homology"/>
<dbReference type="InterPro" id="IPR001045">
    <property type="entry name" value="Spermi_synthase"/>
</dbReference>
<comment type="function">
    <text evidence="5">Catalyzes the irreversible transfer of a propylamine group from the amino donor S-adenosylmethioninamine (decarboxy-AdoMet) to putrescine (1,4-diaminobutane) to yield spermidine.</text>
</comment>